<dbReference type="Proteomes" id="UP000503308">
    <property type="component" value="Chromosome"/>
</dbReference>
<keyword evidence="2" id="KW-0732">Signal</keyword>
<feature type="signal peptide" evidence="2">
    <location>
        <begin position="1"/>
        <end position="27"/>
    </location>
</feature>
<gene>
    <name evidence="3" type="ORF">G3256_03060</name>
</gene>
<dbReference type="KEGG" id="rpon:G3256_03060"/>
<evidence type="ECO:0000256" key="1">
    <source>
        <dbReference type="SAM" id="MobiDB-lite"/>
    </source>
</evidence>
<evidence type="ECO:0000256" key="2">
    <source>
        <dbReference type="SAM" id="SignalP"/>
    </source>
</evidence>
<organism evidence="3 4">
    <name type="scientific">Roseobacter ponti</name>
    <dbReference type="NCBI Taxonomy" id="1891787"/>
    <lineage>
        <taxon>Bacteria</taxon>
        <taxon>Pseudomonadati</taxon>
        <taxon>Pseudomonadota</taxon>
        <taxon>Alphaproteobacteria</taxon>
        <taxon>Rhodobacterales</taxon>
        <taxon>Roseobacteraceae</taxon>
        <taxon>Roseobacter</taxon>
    </lineage>
</organism>
<dbReference type="InterPro" id="IPR010607">
    <property type="entry name" value="DUF1194"/>
</dbReference>
<evidence type="ECO:0000313" key="4">
    <source>
        <dbReference type="Proteomes" id="UP000503308"/>
    </source>
</evidence>
<keyword evidence="4" id="KW-1185">Reference proteome</keyword>
<reference evidence="3 4" key="1">
    <citation type="submission" date="2020-02" db="EMBL/GenBank/DDBJ databases">
        <title>Genome sequence of Roseobacter ponti.</title>
        <authorList>
            <person name="Hollensteiner J."/>
            <person name="Schneider D."/>
            <person name="Poehlein A."/>
            <person name="Daniel R."/>
        </authorList>
    </citation>
    <scope>NUCLEOTIDE SEQUENCE [LARGE SCALE GENOMIC DNA]</scope>
    <source>
        <strain evidence="3 4">DSM 106830</strain>
    </source>
</reference>
<accession>A0A858SN02</accession>
<dbReference type="InterPro" id="IPR036465">
    <property type="entry name" value="vWFA_dom_sf"/>
</dbReference>
<proteinExistence type="predicted"/>
<dbReference type="RefSeq" id="WP_169639437.1">
    <property type="nucleotide sequence ID" value="NZ_CP048788.1"/>
</dbReference>
<feature type="region of interest" description="Disordered" evidence="1">
    <location>
        <begin position="293"/>
        <end position="321"/>
    </location>
</feature>
<name>A0A858SN02_9RHOB</name>
<feature type="chain" id="PRO_5033024018" evidence="2">
    <location>
        <begin position="28"/>
        <end position="321"/>
    </location>
</feature>
<dbReference type="SUPFAM" id="SSF53300">
    <property type="entry name" value="vWA-like"/>
    <property type="match status" value="1"/>
</dbReference>
<protein>
    <submittedName>
        <fullName evidence="3">DUF1194 domain-containing protein</fullName>
    </submittedName>
</protein>
<evidence type="ECO:0000313" key="3">
    <source>
        <dbReference type="EMBL" id="QJF50219.1"/>
    </source>
</evidence>
<dbReference type="AlphaFoldDB" id="A0A858SN02"/>
<dbReference type="Pfam" id="PF06707">
    <property type="entry name" value="DUF1194"/>
    <property type="match status" value="1"/>
</dbReference>
<sequence>MNRQGIYHRRVGYLTLFMLAFMSVAVAAPAPPAARYAAGADDHNNPERVDIALVLAVDVSSSIESGERRFQREAYAEALSDPRVARMALGGGSGRVAIAYMEWSGTRFQRVHLPIRIMSTPEELAQFGAEILAISDRPNDPMYVQPTAVGDALLAAETAMSALQVPARDYIIDISGDGVLNDGLAISAARDHVLSMGLTVNGLPIEVLSGQAQNGSTSFEQVTRFYMDCVIGGPGAFHLVARGFGDVRETLIMKLMLEMAHMEPDRKRGIAAAWNGGLIGNDARVLPATVLQLSPPAEEPRRRSNCGETENVAHNPFRTEH</sequence>
<dbReference type="EMBL" id="CP048788">
    <property type="protein sequence ID" value="QJF50219.1"/>
    <property type="molecule type" value="Genomic_DNA"/>
</dbReference>